<proteinExistence type="inferred from homology"/>
<keyword evidence="6 11" id="KW-0798">TonB box</keyword>
<dbReference type="AlphaFoldDB" id="A0A2A2F5T6"/>
<dbReference type="InterPro" id="IPR000531">
    <property type="entry name" value="Beta-barrel_TonB"/>
</dbReference>
<evidence type="ECO:0000256" key="11">
    <source>
        <dbReference type="RuleBase" id="RU003357"/>
    </source>
</evidence>
<evidence type="ECO:0000259" key="13">
    <source>
        <dbReference type="Pfam" id="PF00593"/>
    </source>
</evidence>
<evidence type="ECO:0000256" key="10">
    <source>
        <dbReference type="PROSITE-ProRule" id="PRU10144"/>
    </source>
</evidence>
<dbReference type="InterPro" id="IPR039426">
    <property type="entry name" value="TonB-dep_rcpt-like"/>
</dbReference>
<dbReference type="Gene3D" id="2.40.170.20">
    <property type="entry name" value="TonB-dependent receptor, beta-barrel domain"/>
    <property type="match status" value="1"/>
</dbReference>
<keyword evidence="2 9" id="KW-0813">Transport</keyword>
<keyword evidence="8 9" id="KW-0998">Cell outer membrane</keyword>
<feature type="compositionally biased region" description="Basic and acidic residues" evidence="12">
    <location>
        <begin position="333"/>
        <end position="342"/>
    </location>
</feature>
<evidence type="ECO:0000256" key="9">
    <source>
        <dbReference type="PROSITE-ProRule" id="PRU01360"/>
    </source>
</evidence>
<feature type="region of interest" description="Disordered" evidence="12">
    <location>
        <begin position="259"/>
        <end position="284"/>
    </location>
</feature>
<sequence>MASTLSPWWMMAAVAPAHAGEKDLSLAPITVSATRAKTSEGETPQKVTVITREQIERQQQFTQDRGQILNNLIPGYSPGRQKLTNSGETFRGREALIMVDGVPQSNPLRDSARDGYTIDLDMVERIEVIHGASAEHGLGATGGIINYVTRRPESGQLNQHAGVQMTTDDGVHGEGTGYKLNYRVSGQQGDWDYQTGATLHERGLFYDGKGRTVGIDEISGEVQDSTSYDVFTKVGHWLDSEQNVELSVNHFNLESNNDYVAVPGDRSQGTPTTSREGTPVGDAPFNRSTTANLAYSHSDWHGNQVDTQLYYQRFRAQFGTHPTAFPYEDEDGNDRLDQTRTESDKVGAKFTFTREGMIDDRLDLTTGVDLLQDETQQMLVQTGRTYVPESQLHNVAAFLQADFAVTDALSVHSGVRYEYAQLNVESYNTIDRSDVTQDLVQVDGGSPDFNETLFNVGAVYQVTPGFQVFGNLSEGFGLPDAGRALRGIDQPNQDVDSLVQLVPIVTDNREIGVRFKGPNYRFEASYYESNSDIGERLTQEGTTFVGKREKVEIQGVDVNAEWDLNEAHTLELLYAFNQGESDTDGDGRVDTDLTGFNVAPERLTLKWQALWGERFSTQLQGSHNFNDTNEDQSNPNLRHFRGYTLVDAAMSYRLPVGKASLGIENLLDEDYITYYSQTARDGANQFFAGRGRTFTLGYEVDF</sequence>
<dbReference type="PANTHER" id="PTHR30069">
    <property type="entry name" value="TONB-DEPENDENT OUTER MEMBRANE RECEPTOR"/>
    <property type="match status" value="1"/>
</dbReference>
<organism evidence="15 16">
    <name type="scientific">Halovibrio salipaludis</name>
    <dbReference type="NCBI Taxonomy" id="2032626"/>
    <lineage>
        <taxon>Bacteria</taxon>
        <taxon>Pseudomonadati</taxon>
        <taxon>Pseudomonadota</taxon>
        <taxon>Gammaproteobacteria</taxon>
        <taxon>Oceanospirillales</taxon>
        <taxon>Halomonadaceae</taxon>
        <taxon>Halovibrio</taxon>
    </lineage>
</organism>
<dbReference type="Gene3D" id="2.170.130.10">
    <property type="entry name" value="TonB-dependent receptor, plug domain"/>
    <property type="match status" value="1"/>
</dbReference>
<evidence type="ECO:0000256" key="12">
    <source>
        <dbReference type="SAM" id="MobiDB-lite"/>
    </source>
</evidence>
<keyword evidence="15" id="KW-0675">Receptor</keyword>
<protein>
    <submittedName>
        <fullName evidence="15">TonB-dependent receptor</fullName>
    </submittedName>
</protein>
<evidence type="ECO:0000256" key="3">
    <source>
        <dbReference type="ARBA" id="ARBA00022452"/>
    </source>
</evidence>
<reference evidence="15 16" key="1">
    <citation type="submission" date="2017-08" db="EMBL/GenBank/DDBJ databases">
        <title>Halovibrio sewagensis sp. nov., isolated from wastewater of high salinity.</title>
        <authorList>
            <person name="Dong X."/>
            <person name="Zhang G."/>
        </authorList>
    </citation>
    <scope>NUCLEOTIDE SEQUENCE [LARGE SCALE GENOMIC DNA]</scope>
    <source>
        <strain evidence="15 16">YL5-2</strain>
    </source>
</reference>
<dbReference type="SUPFAM" id="SSF56935">
    <property type="entry name" value="Porins"/>
    <property type="match status" value="1"/>
</dbReference>
<evidence type="ECO:0000256" key="7">
    <source>
        <dbReference type="ARBA" id="ARBA00023136"/>
    </source>
</evidence>
<evidence type="ECO:0000313" key="16">
    <source>
        <dbReference type="Proteomes" id="UP000218896"/>
    </source>
</evidence>
<dbReference type="CDD" id="cd01347">
    <property type="entry name" value="ligand_gated_channel"/>
    <property type="match status" value="1"/>
</dbReference>
<evidence type="ECO:0000256" key="8">
    <source>
        <dbReference type="ARBA" id="ARBA00023237"/>
    </source>
</evidence>
<dbReference type="PROSITE" id="PS01156">
    <property type="entry name" value="TONB_DEPENDENT_REC_2"/>
    <property type="match status" value="1"/>
</dbReference>
<evidence type="ECO:0000256" key="1">
    <source>
        <dbReference type="ARBA" id="ARBA00004571"/>
    </source>
</evidence>
<dbReference type="PANTHER" id="PTHR30069:SF42">
    <property type="entry name" value="FERRIC AEROBACTIN RECEPTOR"/>
    <property type="match status" value="1"/>
</dbReference>
<dbReference type="GO" id="GO:0044718">
    <property type="term" value="P:siderophore transmembrane transport"/>
    <property type="evidence" value="ECO:0007669"/>
    <property type="project" value="TreeGrafter"/>
</dbReference>
<name>A0A2A2F5T6_9GAMM</name>
<comment type="similarity">
    <text evidence="9 11">Belongs to the TonB-dependent receptor family.</text>
</comment>
<dbReference type="OrthoDB" id="8670144at2"/>
<dbReference type="InterPro" id="IPR012910">
    <property type="entry name" value="Plug_dom"/>
</dbReference>
<dbReference type="PROSITE" id="PS52016">
    <property type="entry name" value="TONB_DEPENDENT_REC_3"/>
    <property type="match status" value="1"/>
</dbReference>
<feature type="region of interest" description="Disordered" evidence="12">
    <location>
        <begin position="322"/>
        <end position="342"/>
    </location>
</feature>
<evidence type="ECO:0000256" key="5">
    <source>
        <dbReference type="ARBA" id="ARBA00022729"/>
    </source>
</evidence>
<feature type="compositionally biased region" description="Polar residues" evidence="12">
    <location>
        <begin position="267"/>
        <end position="276"/>
    </location>
</feature>
<keyword evidence="5" id="KW-0732">Signal</keyword>
<dbReference type="Proteomes" id="UP000218896">
    <property type="component" value="Unassembled WGS sequence"/>
</dbReference>
<dbReference type="InterPro" id="IPR036942">
    <property type="entry name" value="Beta-barrel_TonB_sf"/>
</dbReference>
<dbReference type="Pfam" id="PF00593">
    <property type="entry name" value="TonB_dep_Rec_b-barrel"/>
    <property type="match status" value="1"/>
</dbReference>
<evidence type="ECO:0000313" key="15">
    <source>
        <dbReference type="EMBL" id="PAU79965.1"/>
    </source>
</evidence>
<feature type="domain" description="TonB-dependent receptor-like beta-barrel" evidence="13">
    <location>
        <begin position="246"/>
        <end position="666"/>
    </location>
</feature>
<dbReference type="GO" id="GO:0009279">
    <property type="term" value="C:cell outer membrane"/>
    <property type="evidence" value="ECO:0007669"/>
    <property type="project" value="UniProtKB-SubCell"/>
</dbReference>
<dbReference type="EMBL" id="NSKD01000005">
    <property type="protein sequence ID" value="PAU79965.1"/>
    <property type="molecule type" value="Genomic_DNA"/>
</dbReference>
<evidence type="ECO:0000256" key="2">
    <source>
        <dbReference type="ARBA" id="ARBA00022448"/>
    </source>
</evidence>
<feature type="short sequence motif" description="TonB C-terminal box" evidence="10">
    <location>
        <begin position="685"/>
        <end position="702"/>
    </location>
</feature>
<evidence type="ECO:0000259" key="14">
    <source>
        <dbReference type="Pfam" id="PF07715"/>
    </source>
</evidence>
<feature type="domain" description="TonB-dependent receptor plug" evidence="14">
    <location>
        <begin position="42"/>
        <end position="144"/>
    </location>
</feature>
<dbReference type="InterPro" id="IPR010917">
    <property type="entry name" value="TonB_rcpt_CS"/>
</dbReference>
<comment type="subcellular location">
    <subcellularLocation>
        <location evidence="1 9">Cell outer membrane</location>
        <topology evidence="1 9">Multi-pass membrane protein</topology>
    </subcellularLocation>
</comment>
<dbReference type="InterPro" id="IPR037066">
    <property type="entry name" value="Plug_dom_sf"/>
</dbReference>
<keyword evidence="16" id="KW-1185">Reference proteome</keyword>
<evidence type="ECO:0000256" key="6">
    <source>
        <dbReference type="ARBA" id="ARBA00023077"/>
    </source>
</evidence>
<gene>
    <name evidence="15" type="ORF">CK501_11325</name>
</gene>
<accession>A0A2A2F5T6</accession>
<dbReference type="Pfam" id="PF07715">
    <property type="entry name" value="Plug"/>
    <property type="match status" value="1"/>
</dbReference>
<keyword evidence="7 9" id="KW-0472">Membrane</keyword>
<comment type="caution">
    <text evidence="15">The sequence shown here is derived from an EMBL/GenBank/DDBJ whole genome shotgun (WGS) entry which is preliminary data.</text>
</comment>
<keyword evidence="4 9" id="KW-0812">Transmembrane</keyword>
<keyword evidence="3 9" id="KW-1134">Transmembrane beta strand</keyword>
<dbReference type="GO" id="GO:0015344">
    <property type="term" value="F:siderophore uptake transmembrane transporter activity"/>
    <property type="evidence" value="ECO:0007669"/>
    <property type="project" value="TreeGrafter"/>
</dbReference>
<evidence type="ECO:0000256" key="4">
    <source>
        <dbReference type="ARBA" id="ARBA00022692"/>
    </source>
</evidence>